<dbReference type="Gene3D" id="3.20.20.450">
    <property type="entry name" value="EAL domain"/>
    <property type="match status" value="1"/>
</dbReference>
<dbReference type="Pfam" id="PF07695">
    <property type="entry name" value="7TMR-DISM_7TM"/>
    <property type="match status" value="1"/>
</dbReference>
<dbReference type="RefSeq" id="WP_165901861.1">
    <property type="nucleotide sequence ID" value="NZ_SLZR01000006.1"/>
</dbReference>
<keyword evidence="1" id="KW-0472">Membrane</keyword>
<evidence type="ECO:0000259" key="2">
    <source>
        <dbReference type="PROSITE" id="PS50883"/>
    </source>
</evidence>
<keyword evidence="1" id="KW-1133">Transmembrane helix</keyword>
<sequence>MVGISNSRLSSIKDNSSELLKITYAYSAGNITDDIHLLSDRMFTEGELNSAPSNSSDYVPGLGISRWFRLTVTNSAAEPGRVSVLLDNPMADRIEVFEMSENGTPQQILLTGDRQSPQLNPITQFVLPSVDFTLAPAESVELYIYLQTEGAPILPFVILNETDFHAYIDVLHLIWGAFIGIILLMSAYNFVLFHGVRDRTYLLYICYITTMLLELGVVHGYGYYLLPAAVQQWLSDNIISINTIAAYFTIHFALYFLRYSSSDGPLFRRCIIFGYLLLAFATVSLALPEYISVRGFSFLQIATYVLVGFVVFRKLKDNFDWTKYYLYSWAPFFFGAACGFLLFTGQIDYNFYTRHALMFSVMFEMAFISMALADRLGDIEEQRLHQATHDYKLGLPNESLLEKAIRRNAYHPANTGLSLIAVEISNYHEVSPYLSDKQLTQIMNQLGTNFAEQISHSLTLVPLEKTQTGNPYAALIRGDLLSYLVRSNDRVKLSQSLQRLSAIDNYNPALSDIPYRLNCVFGAAVLTNPESNPHELISDTKKAVRLANKKSLPYLLFDPNKFDYGDRRVRLAQDLSIAIDENQLELYHQPQIYFNSPQLRASEVLLRWNHPTMGSISPVEFITIAEETGLVNKLTIWVINQAFRHAEILTEQLSENLSISINISANDLSSGSFFNDLRDCLRLHRVSPGNFTLEVTETAKLTDKHTFNYNMEKLRTLGFKFAIDDFGTGYSSLSYASEHPFTELKIDRAFVSKMISSKKLSSIVSATARLAQEIGLTTTAEGVENKETLVVLKQLGCDKAQGYYIGRPMPFDEYIKWHFASTNQDKGPGESLNTQT</sequence>
<dbReference type="EMBL" id="SLZR01000006">
    <property type="protein sequence ID" value="TCS41374.1"/>
    <property type="molecule type" value="Genomic_DNA"/>
</dbReference>
<dbReference type="InterPro" id="IPR011623">
    <property type="entry name" value="7TMR_DISM_rcpt_extracell_dom1"/>
</dbReference>
<protein>
    <submittedName>
        <fullName evidence="3">EAL domain-containing protein (Putative c-di-GMP-specific phosphodiesterase class I)</fullName>
    </submittedName>
</protein>
<dbReference type="Gene3D" id="3.30.70.270">
    <property type="match status" value="1"/>
</dbReference>
<feature type="transmembrane region" description="Helical" evidence="1">
    <location>
        <begin position="238"/>
        <end position="257"/>
    </location>
</feature>
<dbReference type="PROSITE" id="PS50883">
    <property type="entry name" value="EAL"/>
    <property type="match status" value="1"/>
</dbReference>
<accession>A0A4R3I7Y0</accession>
<dbReference type="CDD" id="cd01948">
    <property type="entry name" value="EAL"/>
    <property type="match status" value="1"/>
</dbReference>
<dbReference type="AlphaFoldDB" id="A0A4R3I7Y0"/>
<proteinExistence type="predicted"/>
<dbReference type="SMART" id="SM00052">
    <property type="entry name" value="EAL"/>
    <property type="match status" value="1"/>
</dbReference>
<feature type="transmembrane region" description="Helical" evidence="1">
    <location>
        <begin position="201"/>
        <end position="226"/>
    </location>
</feature>
<gene>
    <name evidence="3" type="ORF">BCF53_106105</name>
</gene>
<dbReference type="Gene3D" id="2.60.40.2380">
    <property type="match status" value="1"/>
</dbReference>
<dbReference type="Pfam" id="PF07696">
    <property type="entry name" value="7TMR-DISMED2"/>
    <property type="match status" value="1"/>
</dbReference>
<keyword evidence="1" id="KW-0812">Transmembrane</keyword>
<keyword evidence="4" id="KW-1185">Reference proteome</keyword>
<dbReference type="InterPro" id="IPR050706">
    <property type="entry name" value="Cyclic-di-GMP_PDE-like"/>
</dbReference>
<dbReference type="PANTHER" id="PTHR33121:SF79">
    <property type="entry name" value="CYCLIC DI-GMP PHOSPHODIESTERASE PDED-RELATED"/>
    <property type="match status" value="1"/>
</dbReference>
<feature type="transmembrane region" description="Helical" evidence="1">
    <location>
        <begin position="269"/>
        <end position="287"/>
    </location>
</feature>
<dbReference type="GO" id="GO:0071111">
    <property type="term" value="F:cyclic-guanylate-specific phosphodiesterase activity"/>
    <property type="evidence" value="ECO:0007669"/>
    <property type="project" value="InterPro"/>
</dbReference>
<organism evidence="3 4">
    <name type="scientific">Reinekea marinisedimentorum</name>
    <dbReference type="NCBI Taxonomy" id="230495"/>
    <lineage>
        <taxon>Bacteria</taxon>
        <taxon>Pseudomonadati</taxon>
        <taxon>Pseudomonadota</taxon>
        <taxon>Gammaproteobacteria</taxon>
        <taxon>Oceanospirillales</taxon>
        <taxon>Saccharospirillaceae</taxon>
        <taxon>Reinekea</taxon>
    </lineage>
</organism>
<dbReference type="SUPFAM" id="SSF141868">
    <property type="entry name" value="EAL domain-like"/>
    <property type="match status" value="1"/>
</dbReference>
<dbReference type="Pfam" id="PF00563">
    <property type="entry name" value="EAL"/>
    <property type="match status" value="1"/>
</dbReference>
<comment type="caution">
    <text evidence="3">The sequence shown here is derived from an EMBL/GenBank/DDBJ whole genome shotgun (WGS) entry which is preliminary data.</text>
</comment>
<reference evidence="3 4" key="1">
    <citation type="submission" date="2019-03" db="EMBL/GenBank/DDBJ databases">
        <title>Genomic Encyclopedia of Archaeal and Bacterial Type Strains, Phase II (KMG-II): from individual species to whole genera.</title>
        <authorList>
            <person name="Goeker M."/>
        </authorList>
    </citation>
    <scope>NUCLEOTIDE SEQUENCE [LARGE SCALE GENOMIC DNA]</scope>
    <source>
        <strain evidence="3 4">DSM 15388</strain>
    </source>
</reference>
<dbReference type="InterPro" id="IPR001633">
    <property type="entry name" value="EAL_dom"/>
</dbReference>
<dbReference type="Proteomes" id="UP000295793">
    <property type="component" value="Unassembled WGS sequence"/>
</dbReference>
<dbReference type="PANTHER" id="PTHR33121">
    <property type="entry name" value="CYCLIC DI-GMP PHOSPHODIESTERASE PDEF"/>
    <property type="match status" value="1"/>
</dbReference>
<feature type="transmembrane region" description="Helical" evidence="1">
    <location>
        <begin position="173"/>
        <end position="194"/>
    </location>
</feature>
<feature type="transmembrane region" description="Helical" evidence="1">
    <location>
        <begin position="324"/>
        <end position="343"/>
    </location>
</feature>
<dbReference type="InterPro" id="IPR043128">
    <property type="entry name" value="Rev_trsase/Diguanyl_cyclase"/>
</dbReference>
<evidence type="ECO:0000256" key="1">
    <source>
        <dbReference type="SAM" id="Phobius"/>
    </source>
</evidence>
<evidence type="ECO:0000313" key="3">
    <source>
        <dbReference type="EMBL" id="TCS41374.1"/>
    </source>
</evidence>
<dbReference type="InterPro" id="IPR011622">
    <property type="entry name" value="7TMR_DISM_rcpt_extracell_dom2"/>
</dbReference>
<name>A0A4R3I7Y0_9GAMM</name>
<feature type="domain" description="EAL" evidence="2">
    <location>
        <begin position="568"/>
        <end position="822"/>
    </location>
</feature>
<evidence type="ECO:0000313" key="4">
    <source>
        <dbReference type="Proteomes" id="UP000295793"/>
    </source>
</evidence>
<dbReference type="InterPro" id="IPR035919">
    <property type="entry name" value="EAL_sf"/>
</dbReference>
<feature type="transmembrane region" description="Helical" evidence="1">
    <location>
        <begin position="293"/>
        <end position="312"/>
    </location>
</feature>